<name>A0A1X7E3W8_9BACT</name>
<sequence>MKINPDQIEALQQQQQQANKTKKVNGAAFGEFLNQETQQVAGKQNSSIPTVPGLQSINPLLQMQQVASVQPAAVDEGEFIGKIENVFGQMENYTKQLSSSDEGGLKSAYKALEGVQGGVDSLKKDWPGLASENPELHSIVNELDVMARTEQIKFNRGDYV</sequence>
<evidence type="ECO:0000313" key="2">
    <source>
        <dbReference type="Proteomes" id="UP000192906"/>
    </source>
</evidence>
<reference evidence="2" key="1">
    <citation type="submission" date="2017-04" db="EMBL/GenBank/DDBJ databases">
        <authorList>
            <person name="Varghese N."/>
            <person name="Submissions S."/>
        </authorList>
    </citation>
    <scope>NUCLEOTIDE SEQUENCE [LARGE SCALE GENOMIC DNA]</scope>
    <source>
        <strain evidence="2">K3S</strain>
    </source>
</reference>
<proteinExistence type="predicted"/>
<gene>
    <name evidence="1" type="ORF">SAMN06295933_2588</name>
</gene>
<dbReference type="OrthoDB" id="5518730at2"/>
<dbReference type="Proteomes" id="UP000192906">
    <property type="component" value="Unassembled WGS sequence"/>
</dbReference>
<dbReference type="EMBL" id="FWZU01000004">
    <property type="protein sequence ID" value="SMF26803.1"/>
    <property type="molecule type" value="Genomic_DNA"/>
</dbReference>
<accession>A0A1X7E3W8</accession>
<organism evidence="1 2">
    <name type="scientific">Desulfovibrio gilichinskyi</name>
    <dbReference type="NCBI Taxonomy" id="1519643"/>
    <lineage>
        <taxon>Bacteria</taxon>
        <taxon>Pseudomonadati</taxon>
        <taxon>Thermodesulfobacteriota</taxon>
        <taxon>Desulfovibrionia</taxon>
        <taxon>Desulfovibrionales</taxon>
        <taxon>Desulfovibrionaceae</taxon>
        <taxon>Desulfovibrio</taxon>
    </lineage>
</organism>
<dbReference type="RefSeq" id="WP_085102864.1">
    <property type="nucleotide sequence ID" value="NZ_FWZU01000004.1"/>
</dbReference>
<protein>
    <submittedName>
        <fullName evidence="1">Uncharacterized protein</fullName>
    </submittedName>
</protein>
<keyword evidence="2" id="KW-1185">Reference proteome</keyword>
<evidence type="ECO:0000313" key="1">
    <source>
        <dbReference type="EMBL" id="SMF26803.1"/>
    </source>
</evidence>
<dbReference type="AlphaFoldDB" id="A0A1X7E3W8"/>